<dbReference type="GeneID" id="117574650"/>
<evidence type="ECO:0000313" key="2">
    <source>
        <dbReference type="Proteomes" id="UP000515160"/>
    </source>
</evidence>
<sequence>MKIVIFVCLLPLSLGARWHISNCPSECPDTEDIVWAMGQYCNVFRNKCFFDGVNCFRWSIFMRPMRIVDKVECQKHCDSDCSKKGPPVVEYYKTEVKHFRNICESILHTCRTGQIFE</sequence>
<reference evidence="3" key="1">
    <citation type="submission" date="2025-08" db="UniProtKB">
        <authorList>
            <consortium name="RefSeq"/>
        </authorList>
    </citation>
    <scope>IDENTIFICATION</scope>
    <source>
        <strain evidence="3">15112-1751.03</strain>
        <tissue evidence="3">Whole Adult</tissue>
    </source>
</reference>
<feature type="chain" id="PRO_5028380003" evidence="1">
    <location>
        <begin position="16"/>
        <end position="117"/>
    </location>
</feature>
<protein>
    <submittedName>
        <fullName evidence="3">Uncharacterized protein LOC117574650</fullName>
    </submittedName>
</protein>
<keyword evidence="1" id="KW-0732">Signal</keyword>
<accession>A0A6P8XSV9</accession>
<evidence type="ECO:0000256" key="1">
    <source>
        <dbReference type="SAM" id="SignalP"/>
    </source>
</evidence>
<organism evidence="2 3">
    <name type="scientific">Drosophila albomicans</name>
    <name type="common">Fruit fly</name>
    <dbReference type="NCBI Taxonomy" id="7291"/>
    <lineage>
        <taxon>Eukaryota</taxon>
        <taxon>Metazoa</taxon>
        <taxon>Ecdysozoa</taxon>
        <taxon>Arthropoda</taxon>
        <taxon>Hexapoda</taxon>
        <taxon>Insecta</taxon>
        <taxon>Pterygota</taxon>
        <taxon>Neoptera</taxon>
        <taxon>Endopterygota</taxon>
        <taxon>Diptera</taxon>
        <taxon>Brachycera</taxon>
        <taxon>Muscomorpha</taxon>
        <taxon>Ephydroidea</taxon>
        <taxon>Drosophilidae</taxon>
        <taxon>Drosophila</taxon>
    </lineage>
</organism>
<gene>
    <name evidence="3" type="primary">LOC117574650</name>
</gene>
<name>A0A6P8XSV9_DROAB</name>
<keyword evidence="2" id="KW-1185">Reference proteome</keyword>
<dbReference type="AlphaFoldDB" id="A0A6P8XSV9"/>
<evidence type="ECO:0000313" key="3">
    <source>
        <dbReference type="RefSeq" id="XP_034114445.1"/>
    </source>
</evidence>
<proteinExistence type="predicted"/>
<dbReference type="Proteomes" id="UP000515160">
    <property type="component" value="Chromosome 2R"/>
</dbReference>
<dbReference type="RefSeq" id="XP_034114445.1">
    <property type="nucleotide sequence ID" value="XM_034258554.2"/>
</dbReference>
<feature type="signal peptide" evidence="1">
    <location>
        <begin position="1"/>
        <end position="15"/>
    </location>
</feature>
<dbReference type="OrthoDB" id="8056624at2759"/>